<dbReference type="EC" id="3.4.16.4" evidence="3"/>
<dbReference type="PRINTS" id="PR00922">
    <property type="entry name" value="DADACBPTASE3"/>
</dbReference>
<evidence type="ECO:0000313" key="3">
    <source>
        <dbReference type="EMBL" id="RUQ28298.1"/>
    </source>
</evidence>
<name>A0A433HIU3_9BACI</name>
<accession>A0A433HIU3</accession>
<reference evidence="3 4" key="1">
    <citation type="submission" date="2018-12" db="EMBL/GenBank/DDBJ databases">
        <title>Bacillus chawlae sp. nov., Bacillus glennii sp. nov., and Bacillus saganii sp. nov. Isolated from the Vehicle Assembly Building at Kennedy Space Center where the Viking Spacecraft were Assembled.</title>
        <authorList>
            <person name="Seuylemezian A."/>
            <person name="Vaishampayan P."/>
        </authorList>
    </citation>
    <scope>NUCLEOTIDE SEQUENCE [LARGE SCALE GENOMIC DNA]</scope>
    <source>
        <strain evidence="3 4">L5</strain>
    </source>
</reference>
<dbReference type="PANTHER" id="PTHR30023:SF0">
    <property type="entry name" value="PENICILLIN-SENSITIVE CARBOXYPEPTIDASE A"/>
    <property type="match status" value="1"/>
</dbReference>
<dbReference type="PANTHER" id="PTHR30023">
    <property type="entry name" value="D-ALANYL-D-ALANINE CARBOXYPEPTIDASE"/>
    <property type="match status" value="1"/>
</dbReference>
<sequence length="479" mass="51610">MLAFIPYINAGTPVKSAASAGTELGQQLTRILDNPLLDGAVAGVSVRSAATGEILFEQNGDIRLRPASNMKLLTAAAALDTLGKTYKFNTEVLTDGKVKAKILKGNVYLKGKGDPTLLEEDFDEMALVLKNRGVKMIVGNLIGDDSWYDDERYSPDLPWTDETEYYGAQVSALTASPNEDYDAGTVIVEVGPGQEAGQKAALSLSPATDYLKIINKVKTVEAGGKKDISIKREHGTNSVIVEGTIPLNGSKVKSWVAVWEPAEYALDLFKKSLEEQGIKLAGRILQGKTPEKANLVVSHESMPLSELLVPFMKMSNNGHAETLVKEMGKKEKGEGSWEKGLEVVETNAKSFGVNMDTIVLRDGSGISHVNLIPANQLSKLLFTIQTKDWFPVYVNALPVSGISERMVGGTLRNRMKNTAAAGNVIAKTGSISTVSSLSGYVIGKSGKKYIFSVLLNNVLDDTAVKKIEDEMAVLLSNQQ</sequence>
<dbReference type="GO" id="GO:0009002">
    <property type="term" value="F:serine-type D-Ala-D-Ala carboxypeptidase activity"/>
    <property type="evidence" value="ECO:0007669"/>
    <property type="project" value="UniProtKB-EC"/>
</dbReference>
<dbReference type="SUPFAM" id="SSF56601">
    <property type="entry name" value="beta-lactamase/transpeptidase-like"/>
    <property type="match status" value="1"/>
</dbReference>
<dbReference type="InterPro" id="IPR000667">
    <property type="entry name" value="Peptidase_S13"/>
</dbReference>
<protein>
    <submittedName>
        <fullName evidence="3">D-alanyl-D-alanine carboxypeptidase/D-alanyl-D-alanine-endopeptidase</fullName>
        <ecNumber evidence="3">3.4.16.4</ecNumber>
    </submittedName>
</protein>
<keyword evidence="2 3" id="KW-0378">Hydrolase</keyword>
<dbReference type="Gene3D" id="3.40.710.10">
    <property type="entry name" value="DD-peptidase/beta-lactamase superfamily"/>
    <property type="match status" value="2"/>
</dbReference>
<dbReference type="Pfam" id="PF02113">
    <property type="entry name" value="Peptidase_S13"/>
    <property type="match status" value="1"/>
</dbReference>
<comment type="similarity">
    <text evidence="1">Belongs to the peptidase S13 family.</text>
</comment>
<evidence type="ECO:0000256" key="1">
    <source>
        <dbReference type="ARBA" id="ARBA00006096"/>
    </source>
</evidence>
<comment type="caution">
    <text evidence="3">The sequence shown here is derived from an EMBL/GenBank/DDBJ whole genome shotgun (WGS) entry which is preliminary data.</text>
</comment>
<proteinExistence type="inferred from homology"/>
<keyword evidence="3" id="KW-0121">Carboxypeptidase</keyword>
<dbReference type="Gene3D" id="3.50.80.20">
    <property type="entry name" value="D-Ala-D-Ala carboxypeptidase C, peptidase S13"/>
    <property type="match status" value="1"/>
</dbReference>
<keyword evidence="4" id="KW-1185">Reference proteome</keyword>
<organism evidence="3 4">
    <name type="scientific">Peribacillus cavernae</name>
    <dbReference type="NCBI Taxonomy" id="1674310"/>
    <lineage>
        <taxon>Bacteria</taxon>
        <taxon>Bacillati</taxon>
        <taxon>Bacillota</taxon>
        <taxon>Bacilli</taxon>
        <taxon>Bacillales</taxon>
        <taxon>Bacillaceae</taxon>
        <taxon>Peribacillus</taxon>
    </lineage>
</organism>
<dbReference type="NCBIfam" id="TIGR00666">
    <property type="entry name" value="PBP4"/>
    <property type="match status" value="1"/>
</dbReference>
<dbReference type="GO" id="GO:0000270">
    <property type="term" value="P:peptidoglycan metabolic process"/>
    <property type="evidence" value="ECO:0007669"/>
    <property type="project" value="TreeGrafter"/>
</dbReference>
<dbReference type="AlphaFoldDB" id="A0A433HIU3"/>
<gene>
    <name evidence="3" type="primary">dacB</name>
    <name evidence="3" type="ORF">ELQ35_13430</name>
</gene>
<dbReference type="GO" id="GO:0006508">
    <property type="term" value="P:proteolysis"/>
    <property type="evidence" value="ECO:0007669"/>
    <property type="project" value="InterPro"/>
</dbReference>
<evidence type="ECO:0000313" key="4">
    <source>
        <dbReference type="Proteomes" id="UP000267430"/>
    </source>
</evidence>
<keyword evidence="3" id="KW-0645">Protease</keyword>
<dbReference type="InterPro" id="IPR012338">
    <property type="entry name" value="Beta-lactam/transpept-like"/>
</dbReference>
<dbReference type="OrthoDB" id="9802627at2"/>
<dbReference type="Proteomes" id="UP000267430">
    <property type="component" value="Unassembled WGS sequence"/>
</dbReference>
<dbReference type="EMBL" id="RYZZ01000017">
    <property type="protein sequence ID" value="RUQ28298.1"/>
    <property type="molecule type" value="Genomic_DNA"/>
</dbReference>
<evidence type="ECO:0000256" key="2">
    <source>
        <dbReference type="ARBA" id="ARBA00022801"/>
    </source>
</evidence>